<dbReference type="AlphaFoldDB" id="A0AAV7WZA0"/>
<dbReference type="EMBL" id="JANPWB010000001">
    <property type="protein sequence ID" value="KAJ1217763.1"/>
    <property type="molecule type" value="Genomic_DNA"/>
</dbReference>
<gene>
    <name evidence="1" type="ORF">NDU88_005353</name>
</gene>
<evidence type="ECO:0000313" key="2">
    <source>
        <dbReference type="Proteomes" id="UP001066276"/>
    </source>
</evidence>
<evidence type="ECO:0008006" key="3">
    <source>
        <dbReference type="Google" id="ProtNLM"/>
    </source>
</evidence>
<proteinExistence type="predicted"/>
<name>A0AAV7WZA0_PLEWA</name>
<accession>A0AAV7WZA0</accession>
<organism evidence="1 2">
    <name type="scientific">Pleurodeles waltl</name>
    <name type="common">Iberian ribbed newt</name>
    <dbReference type="NCBI Taxonomy" id="8319"/>
    <lineage>
        <taxon>Eukaryota</taxon>
        <taxon>Metazoa</taxon>
        <taxon>Chordata</taxon>
        <taxon>Craniata</taxon>
        <taxon>Vertebrata</taxon>
        <taxon>Euteleostomi</taxon>
        <taxon>Amphibia</taxon>
        <taxon>Batrachia</taxon>
        <taxon>Caudata</taxon>
        <taxon>Salamandroidea</taxon>
        <taxon>Salamandridae</taxon>
        <taxon>Pleurodelinae</taxon>
        <taxon>Pleurodeles</taxon>
    </lineage>
</organism>
<dbReference type="Proteomes" id="UP001066276">
    <property type="component" value="Chromosome 1_1"/>
</dbReference>
<comment type="caution">
    <text evidence="1">The sequence shown here is derived from an EMBL/GenBank/DDBJ whole genome shotgun (WGS) entry which is preliminary data.</text>
</comment>
<reference evidence="1" key="1">
    <citation type="journal article" date="2022" name="bioRxiv">
        <title>Sequencing and chromosome-scale assembly of the giantPleurodeles waltlgenome.</title>
        <authorList>
            <person name="Brown T."/>
            <person name="Elewa A."/>
            <person name="Iarovenko S."/>
            <person name="Subramanian E."/>
            <person name="Araus A.J."/>
            <person name="Petzold A."/>
            <person name="Susuki M."/>
            <person name="Suzuki K.-i.T."/>
            <person name="Hayashi T."/>
            <person name="Toyoda A."/>
            <person name="Oliveira C."/>
            <person name="Osipova E."/>
            <person name="Leigh N.D."/>
            <person name="Simon A."/>
            <person name="Yun M.H."/>
        </authorList>
    </citation>
    <scope>NUCLEOTIDE SEQUENCE</scope>
    <source>
        <strain evidence="1">20211129_DDA</strain>
        <tissue evidence="1">Liver</tissue>
    </source>
</reference>
<sequence length="179" mass="21138">MEDFKDFMKGSQVIDTALFYRGVRKVFNRKFLHKRNIDFERYSFNLVSQERDESMGEFISRLKHLARYYTFDMFATEDALRLQIIEGCQFESLYRHLGKKHYLLGEIEEMIRISDHAGEHEKKIEAGKLAKWEQAVRLQTRQKEQQSPECRRTLKSTTILDKQVAITAQINRAEGGSHS</sequence>
<evidence type="ECO:0000313" key="1">
    <source>
        <dbReference type="EMBL" id="KAJ1217763.1"/>
    </source>
</evidence>
<protein>
    <recommendedName>
        <fullName evidence="3">Retrotransposon gag domain-containing protein</fullName>
    </recommendedName>
</protein>
<keyword evidence="2" id="KW-1185">Reference proteome</keyword>